<dbReference type="GO" id="GO:0000423">
    <property type="term" value="P:mitophagy"/>
    <property type="evidence" value="ECO:0007669"/>
    <property type="project" value="TreeGrafter"/>
</dbReference>
<dbReference type="Pfam" id="PF03416">
    <property type="entry name" value="Peptidase_C54"/>
    <property type="match status" value="1"/>
</dbReference>
<evidence type="ECO:0000259" key="13">
    <source>
        <dbReference type="Pfam" id="PF03416"/>
    </source>
</evidence>
<evidence type="ECO:0000256" key="11">
    <source>
        <dbReference type="RuleBase" id="RU363115"/>
    </source>
</evidence>
<dbReference type="GO" id="GO:0016485">
    <property type="term" value="P:protein processing"/>
    <property type="evidence" value="ECO:0007669"/>
    <property type="project" value="TreeGrafter"/>
</dbReference>
<dbReference type="Proteomes" id="UP000262825">
    <property type="component" value="Unassembled WGS sequence"/>
</dbReference>
<evidence type="ECO:0000256" key="5">
    <source>
        <dbReference type="ARBA" id="ARBA00022670"/>
    </source>
</evidence>
<evidence type="ECO:0000256" key="6">
    <source>
        <dbReference type="ARBA" id="ARBA00022801"/>
    </source>
</evidence>
<evidence type="ECO:0000256" key="9">
    <source>
        <dbReference type="ARBA" id="ARBA00023006"/>
    </source>
</evidence>
<evidence type="ECO:0000256" key="10">
    <source>
        <dbReference type="ARBA" id="ARBA00029362"/>
    </source>
</evidence>
<evidence type="ECO:0000313" key="15">
    <source>
        <dbReference type="Proteomes" id="UP000262825"/>
    </source>
</evidence>
<reference evidence="15" key="1">
    <citation type="submission" date="2018-06" db="EMBL/GenBank/DDBJ databases">
        <authorList>
            <person name="Guldener U."/>
        </authorList>
    </citation>
    <scope>NUCLEOTIDE SEQUENCE [LARGE SCALE GENOMIC DNA]</scope>
    <source>
        <strain evidence="15">UTAD17</strain>
    </source>
</reference>
<keyword evidence="8" id="KW-0653">Protein transport</keyword>
<keyword evidence="7" id="KW-0788">Thiol protease</keyword>
<dbReference type="PANTHER" id="PTHR22624">
    <property type="entry name" value="CYSTEINE PROTEASE ATG4"/>
    <property type="match status" value="1"/>
</dbReference>
<proteinExistence type="inferred from homology"/>
<dbReference type="SUPFAM" id="SSF54001">
    <property type="entry name" value="Cysteine proteinases"/>
    <property type="match status" value="1"/>
</dbReference>
<keyword evidence="15" id="KW-1185">Reference proteome</keyword>
<dbReference type="InterPro" id="IPR046792">
    <property type="entry name" value="Peptidase_C54_cat"/>
</dbReference>
<comment type="subcellular location">
    <subcellularLocation>
        <location evidence="11">Nucleus</location>
    </subcellularLocation>
    <subcellularLocation>
        <location evidence="11">Cytoplasm</location>
    </subcellularLocation>
    <subcellularLocation>
        <location evidence="1">Preautophagosomal structure</location>
    </subcellularLocation>
</comment>
<evidence type="ECO:0000256" key="7">
    <source>
        <dbReference type="ARBA" id="ARBA00022807"/>
    </source>
</evidence>
<evidence type="ECO:0000256" key="2">
    <source>
        <dbReference type="ARBA" id="ARBA00010958"/>
    </source>
</evidence>
<sequence>MVDKNNTGTSNINTDDNNDLMKKTKDTDCNINNDSLYILGSKYKMYKNQEIYNNPANNVNNDSYDETNVISKMYDYLVYSFQQTEYNTEVLGDIHSRINFTYRTEFEPIKKITGQEDHHALAVLLRGGPMVLYNNILVNNGSFTTDIGWGCMIRTGQSLLANALQIIHLGRDYRRNGNDEKRKNKENEILSWFNDRLENPFSIQNFVRVGWLLSKKKPGEWFSPSATARSIHKLICDFPNSGIDYCLISTDSATIYVEDIESFFKNHPETYNNGNTKTMLILCCVRLGINEINKCYWNEIKRILSLENISVGISGGRPSSSYYFFGVEEDYLLYLDPHNPQEACVNAVSFAESAHGEKFNKIHLSQVDPSMMLGFIIQGKESWQIFQEQMAGSNLVQITSRKHIEDASFVIEENSEDTSFVCDHEEDARTKSVEAENDSNKKGLQTDTSSLVDVNTRVAQNNYFETSDDYVDVGLIFSLKNKKQPSKNGDDIEEDFQKINCKNQKIVILDDNDESQSFDNAAEEENVLCEQDTVTIYK</sequence>
<evidence type="ECO:0000256" key="4">
    <source>
        <dbReference type="ARBA" id="ARBA00022490"/>
    </source>
</evidence>
<dbReference type="GO" id="GO:0019786">
    <property type="term" value="F:protein-phosphatidylethanolamide deconjugating activity"/>
    <property type="evidence" value="ECO:0007669"/>
    <property type="project" value="InterPro"/>
</dbReference>
<comment type="similarity">
    <text evidence="2 11">Belongs to the peptidase C54 family.</text>
</comment>
<dbReference type="EC" id="3.4.22.-" evidence="11"/>
<keyword evidence="4 11" id="KW-0963">Cytoplasm</keyword>
<keyword evidence="3" id="KW-0813">Transport</keyword>
<evidence type="ECO:0000256" key="3">
    <source>
        <dbReference type="ARBA" id="ARBA00022448"/>
    </source>
</evidence>
<evidence type="ECO:0000313" key="14">
    <source>
        <dbReference type="EMBL" id="SSD60162.1"/>
    </source>
</evidence>
<evidence type="ECO:0000256" key="8">
    <source>
        <dbReference type="ARBA" id="ARBA00022927"/>
    </source>
</evidence>
<dbReference type="VEuPathDB" id="FungiDB:SCODWIG_01923"/>
<evidence type="ECO:0000256" key="1">
    <source>
        <dbReference type="ARBA" id="ARBA00004329"/>
    </source>
</evidence>
<dbReference type="GO" id="GO:0005634">
    <property type="term" value="C:nucleus"/>
    <property type="evidence" value="ECO:0007669"/>
    <property type="project" value="UniProtKB-SubCell"/>
</dbReference>
<keyword evidence="9" id="KW-0072">Autophagy</keyword>
<dbReference type="GO" id="GO:0015031">
    <property type="term" value="P:protein transport"/>
    <property type="evidence" value="ECO:0007669"/>
    <property type="project" value="UniProtKB-KW"/>
</dbReference>
<dbReference type="GO" id="GO:0034727">
    <property type="term" value="P:piecemeal microautophagy of the nucleus"/>
    <property type="evidence" value="ECO:0007669"/>
    <property type="project" value="TreeGrafter"/>
</dbReference>
<dbReference type="OrthoDB" id="2960936at2759"/>
<name>A0A376B689_9ASCO</name>
<dbReference type="PANTHER" id="PTHR22624:SF49">
    <property type="entry name" value="CYSTEINE PROTEASE"/>
    <property type="match status" value="1"/>
</dbReference>
<keyword evidence="6 11" id="KW-0378">Hydrolase</keyword>
<dbReference type="EMBL" id="UFAJ01000286">
    <property type="protein sequence ID" value="SSD60162.1"/>
    <property type="molecule type" value="Genomic_DNA"/>
</dbReference>
<feature type="region of interest" description="Disordered" evidence="12">
    <location>
        <begin position="426"/>
        <end position="446"/>
    </location>
</feature>
<dbReference type="AlphaFoldDB" id="A0A376B689"/>
<comment type="function">
    <text evidence="11">Required for selective autophagic degradation of the nucleus (nucleophagy) as well as for mitophagy which contributes to regulate mitochondrial quantity and quality by eliminating the mitochondria to a basal level to fulfill cellular energy requirements and preventing excess ROS production.</text>
</comment>
<keyword evidence="11" id="KW-0539">Nucleus</keyword>
<dbReference type="GO" id="GO:0000407">
    <property type="term" value="C:phagophore assembly site"/>
    <property type="evidence" value="ECO:0007669"/>
    <property type="project" value="UniProtKB-SubCell"/>
</dbReference>
<dbReference type="GO" id="GO:0000045">
    <property type="term" value="P:autophagosome assembly"/>
    <property type="evidence" value="ECO:0007669"/>
    <property type="project" value="TreeGrafter"/>
</dbReference>
<evidence type="ECO:0000256" key="12">
    <source>
        <dbReference type="SAM" id="MobiDB-lite"/>
    </source>
</evidence>
<feature type="compositionally biased region" description="Basic and acidic residues" evidence="12">
    <location>
        <begin position="426"/>
        <end position="441"/>
    </location>
</feature>
<feature type="domain" description="Peptidase C54 catalytic" evidence="13">
    <location>
        <begin position="89"/>
        <end position="388"/>
    </location>
</feature>
<comment type="catalytic activity">
    <reaction evidence="10">
        <text>[protein]-C-terminal L-amino acid-glycyl-phosphatidylethanolamide + H2O = [protein]-C-terminal L-amino acid-glycine + a 1,2-diacyl-sn-glycero-3-phosphoethanolamine</text>
        <dbReference type="Rhea" id="RHEA:67548"/>
        <dbReference type="Rhea" id="RHEA-COMP:17323"/>
        <dbReference type="Rhea" id="RHEA-COMP:17324"/>
        <dbReference type="ChEBI" id="CHEBI:15377"/>
        <dbReference type="ChEBI" id="CHEBI:64612"/>
        <dbReference type="ChEBI" id="CHEBI:172940"/>
        <dbReference type="ChEBI" id="CHEBI:172941"/>
    </reaction>
    <physiologicalReaction direction="left-to-right" evidence="10">
        <dbReference type="Rhea" id="RHEA:67549"/>
    </physiologicalReaction>
</comment>
<dbReference type="InterPro" id="IPR005078">
    <property type="entry name" value="Peptidase_C54"/>
</dbReference>
<dbReference type="GO" id="GO:0004197">
    <property type="term" value="F:cysteine-type endopeptidase activity"/>
    <property type="evidence" value="ECO:0007669"/>
    <property type="project" value="TreeGrafter"/>
</dbReference>
<protein>
    <recommendedName>
        <fullName evidence="11">Cysteine protease</fullName>
        <ecNumber evidence="11">3.4.22.-</ecNumber>
    </recommendedName>
</protein>
<keyword evidence="5 11" id="KW-0645">Protease</keyword>
<organism evidence="14 15">
    <name type="scientific">Saccharomycodes ludwigii</name>
    <dbReference type="NCBI Taxonomy" id="36035"/>
    <lineage>
        <taxon>Eukaryota</taxon>
        <taxon>Fungi</taxon>
        <taxon>Dikarya</taxon>
        <taxon>Ascomycota</taxon>
        <taxon>Saccharomycotina</taxon>
        <taxon>Saccharomycetes</taxon>
        <taxon>Saccharomycodales</taxon>
        <taxon>Saccharomycodaceae</taxon>
        <taxon>Saccharomycodes</taxon>
    </lineage>
</organism>
<dbReference type="InterPro" id="IPR038765">
    <property type="entry name" value="Papain-like_cys_pep_sf"/>
</dbReference>
<dbReference type="GO" id="GO:0035973">
    <property type="term" value="P:aggrephagy"/>
    <property type="evidence" value="ECO:0007669"/>
    <property type="project" value="TreeGrafter"/>
</dbReference>
<accession>A0A376B689</accession>
<gene>
    <name evidence="14" type="ORF">SCODWIG_01923</name>
</gene>